<keyword evidence="2" id="KW-1185">Reference proteome</keyword>
<accession>A0ABQ2VP42</accession>
<proteinExistence type="predicted"/>
<evidence type="ECO:0008006" key="3">
    <source>
        <dbReference type="Google" id="ProtNLM"/>
    </source>
</evidence>
<comment type="caution">
    <text evidence="1">The sequence shown here is derived from an EMBL/GenBank/DDBJ whole genome shotgun (WGS) entry which is preliminary data.</text>
</comment>
<dbReference type="Proteomes" id="UP000654471">
    <property type="component" value="Unassembled WGS sequence"/>
</dbReference>
<organism evidence="1 2">
    <name type="scientific">Streptomyces albospinus</name>
    <dbReference type="NCBI Taxonomy" id="285515"/>
    <lineage>
        <taxon>Bacteria</taxon>
        <taxon>Bacillati</taxon>
        <taxon>Actinomycetota</taxon>
        <taxon>Actinomycetes</taxon>
        <taxon>Kitasatosporales</taxon>
        <taxon>Streptomycetaceae</taxon>
        <taxon>Streptomyces</taxon>
    </lineage>
</organism>
<reference evidence="2" key="1">
    <citation type="journal article" date="2019" name="Int. J. Syst. Evol. Microbiol.">
        <title>The Global Catalogue of Microorganisms (GCM) 10K type strain sequencing project: providing services to taxonomists for standard genome sequencing and annotation.</title>
        <authorList>
            <consortium name="The Broad Institute Genomics Platform"/>
            <consortium name="The Broad Institute Genome Sequencing Center for Infectious Disease"/>
            <person name="Wu L."/>
            <person name="Ma J."/>
        </authorList>
    </citation>
    <scope>NUCLEOTIDE SEQUENCE [LARGE SCALE GENOMIC DNA]</scope>
    <source>
        <strain evidence="2">JCM 3399</strain>
    </source>
</reference>
<name>A0ABQ2VP42_9ACTN</name>
<dbReference type="EMBL" id="BMRP01000085">
    <property type="protein sequence ID" value="GGV03438.1"/>
    <property type="molecule type" value="Genomic_DNA"/>
</dbReference>
<evidence type="ECO:0000313" key="2">
    <source>
        <dbReference type="Proteomes" id="UP000654471"/>
    </source>
</evidence>
<protein>
    <recommendedName>
        <fullName evidence="3">Secreted protein</fullName>
    </recommendedName>
</protein>
<sequence length="75" mass="7900">MAALWRALEWVAPWVALSGAAATVVSLVPEDDDSTETAMRSAIALRYNTVKPSLSLLGESKALGAATSRKWVLAG</sequence>
<gene>
    <name evidence="1" type="ORF">GCM10010211_83380</name>
</gene>
<evidence type="ECO:0000313" key="1">
    <source>
        <dbReference type="EMBL" id="GGV03438.1"/>
    </source>
</evidence>